<protein>
    <recommendedName>
        <fullName evidence="2">diguanylate cyclase</fullName>
        <ecNumber evidence="2">2.7.7.65</ecNumber>
    </recommendedName>
</protein>
<dbReference type="InterPro" id="IPR050469">
    <property type="entry name" value="Diguanylate_Cyclase"/>
</dbReference>
<proteinExistence type="predicted"/>
<dbReference type="SUPFAM" id="SSF55073">
    <property type="entry name" value="Nucleotide cyclase"/>
    <property type="match status" value="1"/>
</dbReference>
<comment type="catalytic activity">
    <reaction evidence="3">
        <text>2 GTP = 3',3'-c-di-GMP + 2 diphosphate</text>
        <dbReference type="Rhea" id="RHEA:24898"/>
        <dbReference type="ChEBI" id="CHEBI:33019"/>
        <dbReference type="ChEBI" id="CHEBI:37565"/>
        <dbReference type="ChEBI" id="CHEBI:58805"/>
        <dbReference type="EC" id="2.7.7.65"/>
    </reaction>
</comment>
<evidence type="ECO:0000256" key="4">
    <source>
        <dbReference type="SAM" id="SignalP"/>
    </source>
</evidence>
<name>A0A162BQU1_9GAMM</name>
<keyword evidence="4" id="KW-0732">Signal</keyword>
<accession>A0A162BQU1</accession>
<dbReference type="CDD" id="cd01949">
    <property type="entry name" value="GGDEF"/>
    <property type="match status" value="1"/>
</dbReference>
<evidence type="ECO:0000259" key="5">
    <source>
        <dbReference type="PROSITE" id="PS50887"/>
    </source>
</evidence>
<reference evidence="6 7" key="1">
    <citation type="submission" date="2013-07" db="EMBL/GenBank/DDBJ databases">
        <title>Comparative Genomic and Metabolomic Analysis of Twelve Strains of Pseudoalteromonas luteoviolacea.</title>
        <authorList>
            <person name="Vynne N.G."/>
            <person name="Mansson M."/>
            <person name="Gram L."/>
        </authorList>
    </citation>
    <scope>NUCLEOTIDE SEQUENCE [LARGE SCALE GENOMIC DNA]</scope>
    <source>
        <strain evidence="6 7">S4060-1</strain>
    </source>
</reference>
<dbReference type="Gene3D" id="3.30.70.270">
    <property type="match status" value="1"/>
</dbReference>
<dbReference type="InterPro" id="IPR043128">
    <property type="entry name" value="Rev_trsase/Diguanyl_cyclase"/>
</dbReference>
<dbReference type="Pfam" id="PF00990">
    <property type="entry name" value="GGDEF"/>
    <property type="match status" value="1"/>
</dbReference>
<dbReference type="PROSITE" id="PS50887">
    <property type="entry name" value="GGDEF"/>
    <property type="match status" value="1"/>
</dbReference>
<comment type="caution">
    <text evidence="6">The sequence shown here is derived from an EMBL/GenBank/DDBJ whole genome shotgun (WGS) entry which is preliminary data.</text>
</comment>
<dbReference type="RefSeq" id="WP_063381196.1">
    <property type="nucleotide sequence ID" value="NZ_AUXX01000016.1"/>
</dbReference>
<feature type="chain" id="PRO_5007832134" description="diguanylate cyclase" evidence="4">
    <location>
        <begin position="21"/>
        <end position="620"/>
    </location>
</feature>
<comment type="cofactor">
    <cofactor evidence="1">
        <name>Mg(2+)</name>
        <dbReference type="ChEBI" id="CHEBI:18420"/>
    </cofactor>
</comment>
<evidence type="ECO:0000313" key="6">
    <source>
        <dbReference type="EMBL" id="KZN66869.1"/>
    </source>
</evidence>
<dbReference type="SUPFAM" id="SSF48452">
    <property type="entry name" value="TPR-like"/>
    <property type="match status" value="1"/>
</dbReference>
<evidence type="ECO:0000313" key="7">
    <source>
        <dbReference type="Proteomes" id="UP000076661"/>
    </source>
</evidence>
<dbReference type="PANTHER" id="PTHR45138">
    <property type="entry name" value="REGULATORY COMPONENTS OF SENSORY TRANSDUCTION SYSTEM"/>
    <property type="match status" value="1"/>
</dbReference>
<dbReference type="InterPro" id="IPR011990">
    <property type="entry name" value="TPR-like_helical_dom_sf"/>
</dbReference>
<evidence type="ECO:0000256" key="1">
    <source>
        <dbReference type="ARBA" id="ARBA00001946"/>
    </source>
</evidence>
<evidence type="ECO:0000256" key="2">
    <source>
        <dbReference type="ARBA" id="ARBA00012528"/>
    </source>
</evidence>
<gene>
    <name evidence="6" type="ORF">N478_18755</name>
</gene>
<dbReference type="EC" id="2.7.7.65" evidence="2"/>
<dbReference type="SMART" id="SM00267">
    <property type="entry name" value="GGDEF"/>
    <property type="match status" value="1"/>
</dbReference>
<dbReference type="InterPro" id="IPR029787">
    <property type="entry name" value="Nucleotide_cyclase"/>
</dbReference>
<dbReference type="InterPro" id="IPR000160">
    <property type="entry name" value="GGDEF_dom"/>
</dbReference>
<dbReference type="FunFam" id="3.30.70.270:FF:000001">
    <property type="entry name" value="Diguanylate cyclase domain protein"/>
    <property type="match status" value="1"/>
</dbReference>
<evidence type="ECO:0000256" key="3">
    <source>
        <dbReference type="ARBA" id="ARBA00034247"/>
    </source>
</evidence>
<dbReference type="GO" id="GO:0052621">
    <property type="term" value="F:diguanylate cyclase activity"/>
    <property type="evidence" value="ECO:0007669"/>
    <property type="project" value="UniProtKB-EC"/>
</dbReference>
<dbReference type="PATRIC" id="fig|1365257.3.peg.2444"/>
<dbReference type="EMBL" id="AUXX01000016">
    <property type="protein sequence ID" value="KZN66869.1"/>
    <property type="molecule type" value="Genomic_DNA"/>
</dbReference>
<dbReference type="NCBIfam" id="TIGR00254">
    <property type="entry name" value="GGDEF"/>
    <property type="match status" value="1"/>
</dbReference>
<feature type="signal peptide" evidence="4">
    <location>
        <begin position="1"/>
        <end position="20"/>
    </location>
</feature>
<sequence>MKLHWCALPFIWLLSFEVWANLSSSNSSSQKEDLNKMLGQLTSQLKQDYDLNLLPQIRVLREQSRQLGEKRLHAKSLLLEGLIRQHYGDYKNSLVLHNDALDIVTGMNLPELEAGIYLALAQLEMSLERFRFAQQLLERAYSLITKNVSNEHVSGLLAEYALWQGTLHIMRGSYRQALMILESVDSEAQQELSSQLALTRAWAYLSIGEHLNASALLKLVSQEHAALKENLRLRVRYKLMSAMAHLQAGQFTNAITQANKALGETFGTRFLNEQSMLQKILAGAYAQLGDFEQAHLYLKRFAMTEQALNLQKRNNKLLQLEAQYTLAAQKQQLSVLEKDNALQAQQLIQHQQKIDNAHLAQQRGVLGMLLVVLVFGFGYWRWQNKRYLTVLKRQVAERTAELAERNKRLQALSFTDSLTGLNNRHYFFSIIDAQVNKNTTTQTSTGEKHEMIFCLLDIDHFKKVNDTYGHAAGDTVLQSVADILKQCTRDSDLVIRWGGEEFLIVMPNMTHGEAAEAVERVRRQVECFPFVVNEQAIQVTCSIGFAPYPLSNQGGKSLTWEQVLELADNGLYMAKEESRNAWVGLRGLSPPFNAPAEQLISNYKNLINSGHLLASTSYHS</sequence>
<feature type="domain" description="GGDEF" evidence="5">
    <location>
        <begin position="449"/>
        <end position="587"/>
    </location>
</feature>
<dbReference type="Proteomes" id="UP000076661">
    <property type="component" value="Unassembled WGS sequence"/>
</dbReference>
<dbReference type="AlphaFoldDB" id="A0A162BQU1"/>
<dbReference type="Gene3D" id="1.25.40.10">
    <property type="entry name" value="Tetratricopeptide repeat domain"/>
    <property type="match status" value="1"/>
</dbReference>
<organism evidence="6 7">
    <name type="scientific">Pseudoalteromonas luteoviolacea S4060-1</name>
    <dbReference type="NCBI Taxonomy" id="1365257"/>
    <lineage>
        <taxon>Bacteria</taxon>
        <taxon>Pseudomonadati</taxon>
        <taxon>Pseudomonadota</taxon>
        <taxon>Gammaproteobacteria</taxon>
        <taxon>Alteromonadales</taxon>
        <taxon>Pseudoalteromonadaceae</taxon>
        <taxon>Pseudoalteromonas</taxon>
    </lineage>
</organism>
<dbReference type="PANTHER" id="PTHR45138:SF9">
    <property type="entry name" value="DIGUANYLATE CYCLASE DGCM-RELATED"/>
    <property type="match status" value="1"/>
</dbReference>